<organism evidence="2 3">
    <name type="scientific">Fusarium albosuccineum</name>
    <dbReference type="NCBI Taxonomy" id="1237068"/>
    <lineage>
        <taxon>Eukaryota</taxon>
        <taxon>Fungi</taxon>
        <taxon>Dikarya</taxon>
        <taxon>Ascomycota</taxon>
        <taxon>Pezizomycotina</taxon>
        <taxon>Sordariomycetes</taxon>
        <taxon>Hypocreomycetidae</taxon>
        <taxon>Hypocreales</taxon>
        <taxon>Nectriaceae</taxon>
        <taxon>Fusarium</taxon>
        <taxon>Fusarium decemcellulare species complex</taxon>
    </lineage>
</organism>
<comment type="caution">
    <text evidence="2">The sequence shown here is derived from an EMBL/GenBank/DDBJ whole genome shotgun (WGS) entry which is preliminary data.</text>
</comment>
<name>A0A8H4LHZ3_9HYPO</name>
<keyword evidence="3" id="KW-1185">Reference proteome</keyword>
<protein>
    <submittedName>
        <fullName evidence="2">Uncharacterized protein</fullName>
    </submittedName>
</protein>
<proteinExistence type="predicted"/>
<accession>A0A8H4LHZ3</accession>
<sequence length="137" mass="15461">MDPSFADIAPKGNGFLFGNELFIESLKRTTHLATQSSTSSQWTAPAPLQLVSHTWTHPADNTPVIRAGQRHIRPRDHSNVPSSTAQPWQRMLRRKKPETHPVLTKLTYTHAPPPAPLKSRHNPFIFTDYYACSPVTR</sequence>
<evidence type="ECO:0000313" key="2">
    <source>
        <dbReference type="EMBL" id="KAF4467983.1"/>
    </source>
</evidence>
<evidence type="ECO:0000313" key="3">
    <source>
        <dbReference type="Proteomes" id="UP000554235"/>
    </source>
</evidence>
<dbReference type="Proteomes" id="UP000554235">
    <property type="component" value="Unassembled WGS sequence"/>
</dbReference>
<evidence type="ECO:0000256" key="1">
    <source>
        <dbReference type="SAM" id="MobiDB-lite"/>
    </source>
</evidence>
<reference evidence="2 3" key="1">
    <citation type="submission" date="2020-01" db="EMBL/GenBank/DDBJ databases">
        <title>Identification and distribution of gene clusters putatively required for synthesis of sphingolipid metabolism inhibitors in phylogenetically diverse species of the filamentous fungus Fusarium.</title>
        <authorList>
            <person name="Kim H.-S."/>
            <person name="Busman M."/>
            <person name="Brown D.W."/>
            <person name="Divon H."/>
            <person name="Uhlig S."/>
            <person name="Proctor R.H."/>
        </authorList>
    </citation>
    <scope>NUCLEOTIDE SEQUENCE [LARGE SCALE GENOMIC DNA]</scope>
    <source>
        <strain evidence="2 3">NRRL 20459</strain>
    </source>
</reference>
<dbReference type="EMBL" id="JAADYS010000671">
    <property type="protein sequence ID" value="KAF4467983.1"/>
    <property type="molecule type" value="Genomic_DNA"/>
</dbReference>
<gene>
    <name evidence="2" type="ORF">FALBO_5138</name>
</gene>
<dbReference type="AlphaFoldDB" id="A0A8H4LHZ3"/>
<feature type="region of interest" description="Disordered" evidence="1">
    <location>
        <begin position="70"/>
        <end position="90"/>
    </location>
</feature>